<evidence type="ECO:0000256" key="2">
    <source>
        <dbReference type="ARBA" id="ARBA00004123"/>
    </source>
</evidence>
<evidence type="ECO:0000256" key="3">
    <source>
        <dbReference type="ARBA" id="ARBA00006991"/>
    </source>
</evidence>
<evidence type="ECO:0000256" key="12">
    <source>
        <dbReference type="PROSITE-ProRule" id="PRU00042"/>
    </source>
</evidence>
<evidence type="ECO:0000256" key="5">
    <source>
        <dbReference type="ARBA" id="ARBA00022737"/>
    </source>
</evidence>
<keyword evidence="11" id="KW-0539">Nucleus</keyword>
<feature type="domain" description="C2H2-type" evidence="14">
    <location>
        <begin position="364"/>
        <end position="387"/>
    </location>
</feature>
<evidence type="ECO:0000256" key="6">
    <source>
        <dbReference type="ARBA" id="ARBA00022771"/>
    </source>
</evidence>
<comment type="subcellular location">
    <subcellularLocation>
        <location evidence="2">Nucleus</location>
    </subcellularLocation>
</comment>
<feature type="domain" description="C2H2-type" evidence="14">
    <location>
        <begin position="336"/>
        <end position="363"/>
    </location>
</feature>
<dbReference type="Pfam" id="PF00096">
    <property type="entry name" value="zf-C2H2"/>
    <property type="match status" value="4"/>
</dbReference>
<keyword evidence="9" id="KW-0238">DNA-binding</keyword>
<evidence type="ECO:0000259" key="14">
    <source>
        <dbReference type="PROSITE" id="PS50157"/>
    </source>
</evidence>
<dbReference type="FunFam" id="3.30.160.60:FF:000097">
    <property type="entry name" value="Zinc finger protein"/>
    <property type="match status" value="1"/>
</dbReference>
<evidence type="ECO:0000256" key="4">
    <source>
        <dbReference type="ARBA" id="ARBA00022723"/>
    </source>
</evidence>
<organism evidence="15 16">
    <name type="scientific">Sciurus vulgaris</name>
    <name type="common">Eurasian red squirrel</name>
    <dbReference type="NCBI Taxonomy" id="55149"/>
    <lineage>
        <taxon>Eukaryota</taxon>
        <taxon>Metazoa</taxon>
        <taxon>Chordata</taxon>
        <taxon>Craniata</taxon>
        <taxon>Vertebrata</taxon>
        <taxon>Euteleostomi</taxon>
        <taxon>Mammalia</taxon>
        <taxon>Eutheria</taxon>
        <taxon>Euarchontoglires</taxon>
        <taxon>Glires</taxon>
        <taxon>Rodentia</taxon>
        <taxon>Sciuromorpha</taxon>
        <taxon>Sciuridae</taxon>
        <taxon>Sciurinae</taxon>
        <taxon>Sciurini</taxon>
        <taxon>Sciurus</taxon>
    </lineage>
</organism>
<name>A0A8D2D9D6_SCIVU</name>
<evidence type="ECO:0000256" key="9">
    <source>
        <dbReference type="ARBA" id="ARBA00023125"/>
    </source>
</evidence>
<evidence type="ECO:0000256" key="13">
    <source>
        <dbReference type="SAM" id="MobiDB-lite"/>
    </source>
</evidence>
<dbReference type="AlphaFoldDB" id="A0A8D2D9D6"/>
<feature type="region of interest" description="Disordered" evidence="13">
    <location>
        <begin position="68"/>
        <end position="87"/>
    </location>
</feature>
<dbReference type="FunFam" id="3.30.160.60:FF:000352">
    <property type="entry name" value="zinc finger protein 3 homolog"/>
    <property type="match status" value="1"/>
</dbReference>
<comment type="function">
    <text evidence="1">May be involved in transcriptional regulation.</text>
</comment>
<feature type="domain" description="C2H2-type" evidence="14">
    <location>
        <begin position="308"/>
        <end position="335"/>
    </location>
</feature>
<keyword evidence="7" id="KW-0862">Zinc</keyword>
<proteinExistence type="inferred from homology"/>
<keyword evidence="6 12" id="KW-0863">Zinc-finger</keyword>
<protein>
    <recommendedName>
        <fullName evidence="14">C2H2-type domain-containing protein</fullName>
    </recommendedName>
</protein>
<feature type="compositionally biased region" description="Basic and acidic residues" evidence="13">
    <location>
        <begin position="69"/>
        <end position="81"/>
    </location>
</feature>
<dbReference type="OrthoDB" id="9516563at2759"/>
<evidence type="ECO:0000256" key="11">
    <source>
        <dbReference type="ARBA" id="ARBA00023242"/>
    </source>
</evidence>
<dbReference type="PROSITE" id="PS50157">
    <property type="entry name" value="ZINC_FINGER_C2H2_2"/>
    <property type="match status" value="4"/>
</dbReference>
<dbReference type="Ensembl" id="ENSSVLT00005023858.1">
    <property type="protein sequence ID" value="ENSSVLP00005021415.1"/>
    <property type="gene ID" value="ENSSVLG00005017112.1"/>
</dbReference>
<dbReference type="Proteomes" id="UP000694564">
    <property type="component" value="Chromosome 17"/>
</dbReference>
<sequence length="387" mass="43308">MVTFMDVAVNFTKDKWTPLRGSSLMTRCERTQHWVTQCKTSQQDVLARGTFQEVTRCLTGDTWWPSPLDDQKSHSTEEPQKPGEQNGSKTAVAYEKGASPVVSCGCHDMRDSSRLVPSQRESTSKYSPPCSWNSVTYYPILNSQEIPENNGCDGVCWQNVQSVPQMRTCTEQKSHPWIGAQSYVHRVHDKIGTGVAIQPWNLPGKAFGGDGSPKAPRTPSTGRMFASDQCGSTFGHNPVFALQVGSYRMETEAKNPGGKTSAHAHPSGPRKRTNTGVKSYRCRQCGRAFVYQSFLRRHMDIHTGEQPFECEQCGKAFRYSLHLNKHLTKHIVSKNYACQECGKAFPKSSKLTAHIRTHTTERPHACEECGKAFAKSSGLRRHLKTHR</sequence>
<keyword evidence="5" id="KW-0677">Repeat</keyword>
<dbReference type="SMART" id="SM00355">
    <property type="entry name" value="ZnF_C2H2"/>
    <property type="match status" value="4"/>
</dbReference>
<evidence type="ECO:0000256" key="1">
    <source>
        <dbReference type="ARBA" id="ARBA00003767"/>
    </source>
</evidence>
<feature type="region of interest" description="Disordered" evidence="13">
    <location>
        <begin position="250"/>
        <end position="276"/>
    </location>
</feature>
<dbReference type="FunFam" id="3.30.160.60:FF:001116">
    <property type="entry name" value="Zinc finger protein 562"/>
    <property type="match status" value="1"/>
</dbReference>
<dbReference type="GO" id="GO:0005634">
    <property type="term" value="C:nucleus"/>
    <property type="evidence" value="ECO:0007669"/>
    <property type="project" value="UniProtKB-SubCell"/>
</dbReference>
<dbReference type="InterPro" id="IPR013087">
    <property type="entry name" value="Znf_C2H2_type"/>
</dbReference>
<comment type="similarity">
    <text evidence="3">Belongs to the krueppel C2H2-type zinc-finger protein family.</text>
</comment>
<accession>A0A8D2D9D6</accession>
<dbReference type="SUPFAM" id="SSF57667">
    <property type="entry name" value="beta-beta-alpha zinc fingers"/>
    <property type="match status" value="2"/>
</dbReference>
<dbReference type="InterPro" id="IPR050826">
    <property type="entry name" value="Krueppel_C2H2_ZnFinger"/>
</dbReference>
<dbReference type="GeneTree" id="ENSGT01150000286936"/>
<dbReference type="Gene3D" id="3.30.160.60">
    <property type="entry name" value="Classic Zinc Finger"/>
    <property type="match status" value="4"/>
</dbReference>
<dbReference type="InterPro" id="IPR036236">
    <property type="entry name" value="Znf_C2H2_sf"/>
</dbReference>
<evidence type="ECO:0000256" key="10">
    <source>
        <dbReference type="ARBA" id="ARBA00023163"/>
    </source>
</evidence>
<dbReference type="GO" id="GO:0008270">
    <property type="term" value="F:zinc ion binding"/>
    <property type="evidence" value="ECO:0007669"/>
    <property type="project" value="UniProtKB-KW"/>
</dbReference>
<keyword evidence="16" id="KW-1185">Reference proteome</keyword>
<dbReference type="GO" id="GO:0003677">
    <property type="term" value="F:DNA binding"/>
    <property type="evidence" value="ECO:0007669"/>
    <property type="project" value="UniProtKB-KW"/>
</dbReference>
<dbReference type="PROSITE" id="PS00028">
    <property type="entry name" value="ZINC_FINGER_C2H2_1"/>
    <property type="match status" value="4"/>
</dbReference>
<reference evidence="15" key="2">
    <citation type="submission" date="2025-09" db="UniProtKB">
        <authorList>
            <consortium name="Ensembl"/>
        </authorList>
    </citation>
    <scope>IDENTIFICATION</scope>
</reference>
<evidence type="ECO:0000313" key="15">
    <source>
        <dbReference type="Ensembl" id="ENSSVLP00005021415.1"/>
    </source>
</evidence>
<dbReference type="PANTHER" id="PTHR24377">
    <property type="entry name" value="IP01015P-RELATED"/>
    <property type="match status" value="1"/>
</dbReference>
<evidence type="ECO:0000256" key="8">
    <source>
        <dbReference type="ARBA" id="ARBA00023015"/>
    </source>
</evidence>
<keyword evidence="10" id="KW-0804">Transcription</keyword>
<feature type="domain" description="C2H2-type" evidence="14">
    <location>
        <begin position="280"/>
        <end position="307"/>
    </location>
</feature>
<keyword evidence="8" id="KW-0805">Transcription regulation</keyword>
<evidence type="ECO:0000256" key="7">
    <source>
        <dbReference type="ARBA" id="ARBA00022833"/>
    </source>
</evidence>
<dbReference type="FunFam" id="3.30.160.60:FF:000770">
    <property type="entry name" value="zinc finger protein 16"/>
    <property type="match status" value="1"/>
</dbReference>
<evidence type="ECO:0000313" key="16">
    <source>
        <dbReference type="Proteomes" id="UP000694564"/>
    </source>
</evidence>
<keyword evidence="4" id="KW-0479">Metal-binding</keyword>
<reference evidence="15" key="1">
    <citation type="submission" date="2025-08" db="UniProtKB">
        <authorList>
            <consortium name="Ensembl"/>
        </authorList>
    </citation>
    <scope>IDENTIFICATION</scope>
</reference>